<evidence type="ECO:0000313" key="1">
    <source>
        <dbReference type="EMBL" id="KZS16949.1"/>
    </source>
</evidence>
<evidence type="ECO:0000313" key="2">
    <source>
        <dbReference type="Proteomes" id="UP000076858"/>
    </source>
</evidence>
<reference evidence="1 2" key="1">
    <citation type="submission" date="2016-03" db="EMBL/GenBank/DDBJ databases">
        <title>EvidentialGene: Evidence-directed Construction of Genes on Genomes.</title>
        <authorList>
            <person name="Gilbert D.G."/>
            <person name="Choi J.-H."/>
            <person name="Mockaitis K."/>
            <person name="Colbourne J."/>
            <person name="Pfrender M."/>
        </authorList>
    </citation>
    <scope>NUCLEOTIDE SEQUENCE [LARGE SCALE GENOMIC DNA]</scope>
    <source>
        <strain evidence="1 2">Xinb3</strain>
        <tissue evidence="1">Complete organism</tissue>
    </source>
</reference>
<dbReference type="Proteomes" id="UP000076858">
    <property type="component" value="Unassembled WGS sequence"/>
</dbReference>
<proteinExistence type="predicted"/>
<comment type="caution">
    <text evidence="1">The sequence shown here is derived from an EMBL/GenBank/DDBJ whole genome shotgun (WGS) entry which is preliminary data.</text>
</comment>
<gene>
    <name evidence="1" type="ORF">APZ42_017587</name>
</gene>
<sequence length="61" mass="7116">MSSLPRFNNPPCLSHKVVKCHVKIIILLKIYLQREESKTHVYRVAILQPQTAPTTIFLPFR</sequence>
<name>A0A164ZYE6_9CRUS</name>
<dbReference type="AlphaFoldDB" id="A0A164ZYE6"/>
<organism evidence="1 2">
    <name type="scientific">Daphnia magna</name>
    <dbReference type="NCBI Taxonomy" id="35525"/>
    <lineage>
        <taxon>Eukaryota</taxon>
        <taxon>Metazoa</taxon>
        <taxon>Ecdysozoa</taxon>
        <taxon>Arthropoda</taxon>
        <taxon>Crustacea</taxon>
        <taxon>Branchiopoda</taxon>
        <taxon>Diplostraca</taxon>
        <taxon>Cladocera</taxon>
        <taxon>Anomopoda</taxon>
        <taxon>Daphniidae</taxon>
        <taxon>Daphnia</taxon>
    </lineage>
</organism>
<keyword evidence="2" id="KW-1185">Reference proteome</keyword>
<accession>A0A164ZYE6</accession>
<protein>
    <submittedName>
        <fullName evidence="1">Uncharacterized protein</fullName>
    </submittedName>
</protein>
<dbReference type="EMBL" id="LRGB01000687">
    <property type="protein sequence ID" value="KZS16949.1"/>
    <property type="molecule type" value="Genomic_DNA"/>
</dbReference>